<protein>
    <recommendedName>
        <fullName evidence="4 5">Pyrroline-5-carboxylate reductase</fullName>
        <shortName evidence="4">P5C reductase</shortName>
        <shortName evidence="4">P5CR</shortName>
        <ecNumber evidence="4 5">1.5.1.2</ecNumber>
    </recommendedName>
    <alternativeName>
        <fullName evidence="4">PCA reductase</fullName>
    </alternativeName>
</protein>
<feature type="domain" description="Pyrroline-5-carboxylate reductase dimerisation" evidence="9">
    <location>
        <begin position="194"/>
        <end position="298"/>
    </location>
</feature>
<comment type="catalytic activity">
    <reaction evidence="4 7">
        <text>L-proline + NADP(+) = (S)-1-pyrroline-5-carboxylate + NADPH + 2 H(+)</text>
        <dbReference type="Rhea" id="RHEA:14109"/>
        <dbReference type="ChEBI" id="CHEBI:15378"/>
        <dbReference type="ChEBI" id="CHEBI:17388"/>
        <dbReference type="ChEBI" id="CHEBI:57783"/>
        <dbReference type="ChEBI" id="CHEBI:58349"/>
        <dbReference type="ChEBI" id="CHEBI:60039"/>
        <dbReference type="EC" id="1.5.1.2"/>
    </reaction>
</comment>
<keyword evidence="11" id="KW-1185">Reference proteome</keyword>
<dbReference type="InterPro" id="IPR000304">
    <property type="entry name" value="Pyrroline-COOH_reductase"/>
</dbReference>
<keyword evidence="3 4" id="KW-0560">Oxidoreductase</keyword>
<dbReference type="UniPathway" id="UPA00098">
    <property type="reaction ID" value="UER00361"/>
</dbReference>
<comment type="subcellular location">
    <subcellularLocation>
        <location evidence="4">Cytoplasm</location>
    </subcellularLocation>
</comment>
<comment type="pathway">
    <text evidence="4 7">Amino-acid biosynthesis; L-proline biosynthesis; L-proline from L-glutamate 5-semialdehyde: step 1/1.</text>
</comment>
<feature type="binding site" evidence="6">
    <location>
        <begin position="40"/>
        <end position="45"/>
    </location>
    <ligand>
        <name>NADP(+)</name>
        <dbReference type="ChEBI" id="CHEBI:58349"/>
    </ligand>
</feature>
<evidence type="ECO:0000256" key="6">
    <source>
        <dbReference type="PIRSR" id="PIRSR000193-1"/>
    </source>
</evidence>
<dbReference type="NCBIfam" id="TIGR00112">
    <property type="entry name" value="proC"/>
    <property type="match status" value="1"/>
</dbReference>
<keyword evidence="4 7" id="KW-0028">Amino-acid biosynthesis</keyword>
<evidence type="ECO:0000256" key="1">
    <source>
        <dbReference type="ARBA" id="ARBA00005525"/>
    </source>
</evidence>
<reference evidence="11" key="1">
    <citation type="submission" date="2011-01" db="EMBL/GenBank/DDBJ databases">
        <title>Complete sequence of chromosome of Acidobacterium sp. MP5ACTX9.</title>
        <authorList>
            <consortium name="US DOE Joint Genome Institute"/>
            <person name="Lucas S."/>
            <person name="Copeland A."/>
            <person name="Lapidus A."/>
            <person name="Cheng J.-F."/>
            <person name="Goodwin L."/>
            <person name="Pitluck S."/>
            <person name="Teshima H."/>
            <person name="Detter J.C."/>
            <person name="Han C."/>
            <person name="Tapia R."/>
            <person name="Land M."/>
            <person name="Hauser L."/>
            <person name="Kyrpides N."/>
            <person name="Ivanova N."/>
            <person name="Ovchinnikova G."/>
            <person name="Pagani I."/>
            <person name="Rawat S.R."/>
            <person name="Mannisto M."/>
            <person name="Haggblom M.M."/>
            <person name="Woyke T."/>
        </authorList>
    </citation>
    <scope>NUCLEOTIDE SEQUENCE [LARGE SCALE GENOMIC DNA]</scope>
    <source>
        <strain evidence="11">MP5ACTX9</strain>
    </source>
</reference>
<dbReference type="FunFam" id="1.10.3730.10:FF:000001">
    <property type="entry name" value="Pyrroline-5-carboxylate reductase"/>
    <property type="match status" value="1"/>
</dbReference>
<dbReference type="Gene3D" id="3.40.50.720">
    <property type="entry name" value="NAD(P)-binding Rossmann-like Domain"/>
    <property type="match status" value="1"/>
</dbReference>
<feature type="domain" description="Pyrroline-5-carboxylate reductase catalytic N-terminal" evidence="8">
    <location>
        <begin position="36"/>
        <end position="130"/>
    </location>
</feature>
<evidence type="ECO:0000256" key="7">
    <source>
        <dbReference type="RuleBase" id="RU003903"/>
    </source>
</evidence>
<dbReference type="Pfam" id="PF03807">
    <property type="entry name" value="F420_oxidored"/>
    <property type="match status" value="1"/>
</dbReference>
<dbReference type="PANTHER" id="PTHR11645:SF0">
    <property type="entry name" value="PYRROLINE-5-CARBOXYLATE REDUCTASE 3"/>
    <property type="match status" value="1"/>
</dbReference>
<evidence type="ECO:0000259" key="9">
    <source>
        <dbReference type="Pfam" id="PF14748"/>
    </source>
</evidence>
<evidence type="ECO:0000313" key="11">
    <source>
        <dbReference type="Proteomes" id="UP000000343"/>
    </source>
</evidence>
<accession>E8WZD5</accession>
<dbReference type="InterPro" id="IPR028939">
    <property type="entry name" value="P5C_Rdtase_cat_N"/>
</dbReference>
<sequence length="301" mass="30909">MRGLRLVGSVQSDKLLGMSEIELEIVRPAAMMPGVKVAVLGAGKMGGILLQAFLKNNLLAPEQIVATVQHADRALALSAQTGVEVTTDNLAAATWADVILLGVKPIQVPGLIETIKGGLTAEKMIVSFAASVKTTAIEAAAGLELAVIRAMPNTPSMLAAGVTALCGGRFASAEQMSVAQRIFATVGRTVVVAEKHMDAVTGLSGSGPAFIYIIIEALAEAGVNVGLPRDVATLLAAQTTLGSAKMVLETGYHPALLKDQVTTPAGCTVDGILELEEGGLRVTLIKAVKRATARAKELAAG</sequence>
<dbReference type="EMBL" id="CP002480">
    <property type="protein sequence ID" value="ADW68823.1"/>
    <property type="molecule type" value="Genomic_DNA"/>
</dbReference>
<evidence type="ECO:0000256" key="3">
    <source>
        <dbReference type="ARBA" id="ARBA00023002"/>
    </source>
</evidence>
<evidence type="ECO:0000256" key="4">
    <source>
        <dbReference type="HAMAP-Rule" id="MF_01925"/>
    </source>
</evidence>
<dbReference type="InterPro" id="IPR036291">
    <property type="entry name" value="NAD(P)-bd_dom_sf"/>
</dbReference>
<dbReference type="KEGG" id="acm:AciX9_1775"/>
<dbReference type="SUPFAM" id="SSF48179">
    <property type="entry name" value="6-phosphogluconate dehydrogenase C-terminal domain-like"/>
    <property type="match status" value="1"/>
</dbReference>
<keyword evidence="4" id="KW-0963">Cytoplasm</keyword>
<proteinExistence type="inferred from homology"/>
<dbReference type="Pfam" id="PF14748">
    <property type="entry name" value="P5CR_dimer"/>
    <property type="match status" value="1"/>
</dbReference>
<name>E8WZD5_GRATM</name>
<dbReference type="HOGENOM" id="CLU_042344_3_1_0"/>
<dbReference type="Proteomes" id="UP000000343">
    <property type="component" value="Chromosome"/>
</dbReference>
<gene>
    <name evidence="4" type="primary">proC</name>
    <name evidence="10" type="ordered locus">AciX9_1775</name>
</gene>
<comment type="function">
    <text evidence="4">Catalyzes the reduction of 1-pyrroline-5-carboxylate (PCA) to L-proline.</text>
</comment>
<dbReference type="InterPro" id="IPR053790">
    <property type="entry name" value="P5CR-like_CS"/>
</dbReference>
<dbReference type="SUPFAM" id="SSF51735">
    <property type="entry name" value="NAD(P)-binding Rossmann-fold domains"/>
    <property type="match status" value="1"/>
</dbReference>
<evidence type="ECO:0000313" key="10">
    <source>
        <dbReference type="EMBL" id="ADW68823.1"/>
    </source>
</evidence>
<dbReference type="AlphaFoldDB" id="E8WZD5"/>
<keyword evidence="2 4" id="KW-0521">NADP</keyword>
<dbReference type="HAMAP" id="MF_01925">
    <property type="entry name" value="P5C_reductase"/>
    <property type="match status" value="1"/>
</dbReference>
<dbReference type="PaxDb" id="1198114-AciX9_1775"/>
<dbReference type="Gene3D" id="1.10.3730.10">
    <property type="entry name" value="ProC C-terminal domain-like"/>
    <property type="match status" value="1"/>
</dbReference>
<comment type="similarity">
    <text evidence="1 4 7">Belongs to the pyrroline-5-carboxylate reductase family.</text>
</comment>
<dbReference type="InterPro" id="IPR008927">
    <property type="entry name" value="6-PGluconate_DH-like_C_sf"/>
</dbReference>
<dbReference type="EC" id="1.5.1.2" evidence="4 5"/>
<dbReference type="STRING" id="1198114.AciX9_1775"/>
<feature type="binding site" evidence="6">
    <location>
        <position position="89"/>
    </location>
    <ligand>
        <name>NADPH</name>
        <dbReference type="ChEBI" id="CHEBI:57783"/>
    </ligand>
</feature>
<dbReference type="PIRSF" id="PIRSF000193">
    <property type="entry name" value="Pyrrol-5-carb_rd"/>
    <property type="match status" value="1"/>
</dbReference>
<dbReference type="GO" id="GO:0005737">
    <property type="term" value="C:cytoplasm"/>
    <property type="evidence" value="ECO:0007669"/>
    <property type="project" value="UniProtKB-SubCell"/>
</dbReference>
<dbReference type="InterPro" id="IPR029036">
    <property type="entry name" value="P5CR_dimer"/>
</dbReference>
<organism evidence="11">
    <name type="scientific">Granulicella tundricola (strain ATCC BAA-1859 / DSM 23138 / MP5ACTX9)</name>
    <dbReference type="NCBI Taxonomy" id="1198114"/>
    <lineage>
        <taxon>Bacteria</taxon>
        <taxon>Pseudomonadati</taxon>
        <taxon>Acidobacteriota</taxon>
        <taxon>Terriglobia</taxon>
        <taxon>Terriglobales</taxon>
        <taxon>Acidobacteriaceae</taxon>
        <taxon>Granulicella</taxon>
    </lineage>
</organism>
<dbReference type="GO" id="GO:0004735">
    <property type="term" value="F:pyrroline-5-carboxylate reductase activity"/>
    <property type="evidence" value="ECO:0007669"/>
    <property type="project" value="UniProtKB-UniRule"/>
</dbReference>
<keyword evidence="4 7" id="KW-0641">Proline biosynthesis</keyword>
<evidence type="ECO:0000256" key="2">
    <source>
        <dbReference type="ARBA" id="ARBA00022857"/>
    </source>
</evidence>
<dbReference type="PANTHER" id="PTHR11645">
    <property type="entry name" value="PYRROLINE-5-CARBOXYLATE REDUCTASE"/>
    <property type="match status" value="1"/>
</dbReference>
<dbReference type="GO" id="GO:0055129">
    <property type="term" value="P:L-proline biosynthetic process"/>
    <property type="evidence" value="ECO:0007669"/>
    <property type="project" value="UniProtKB-UniRule"/>
</dbReference>
<dbReference type="eggNOG" id="COG0345">
    <property type="taxonomic scope" value="Bacteria"/>
</dbReference>
<evidence type="ECO:0000256" key="5">
    <source>
        <dbReference type="NCBIfam" id="TIGR00112"/>
    </source>
</evidence>
<dbReference type="PROSITE" id="PS00521">
    <property type="entry name" value="P5CR"/>
    <property type="match status" value="1"/>
</dbReference>
<comment type="catalytic activity">
    <reaction evidence="4">
        <text>L-proline + NAD(+) = (S)-1-pyrroline-5-carboxylate + NADH + 2 H(+)</text>
        <dbReference type="Rhea" id="RHEA:14105"/>
        <dbReference type="ChEBI" id="CHEBI:15378"/>
        <dbReference type="ChEBI" id="CHEBI:17388"/>
        <dbReference type="ChEBI" id="CHEBI:57540"/>
        <dbReference type="ChEBI" id="CHEBI:57945"/>
        <dbReference type="ChEBI" id="CHEBI:60039"/>
        <dbReference type="EC" id="1.5.1.2"/>
    </reaction>
</comment>
<evidence type="ECO:0000259" key="8">
    <source>
        <dbReference type="Pfam" id="PF03807"/>
    </source>
</evidence>